<dbReference type="EMBL" id="FNDU01000001">
    <property type="protein sequence ID" value="SDH53194.1"/>
    <property type="molecule type" value="Genomic_DNA"/>
</dbReference>
<dbReference type="AlphaFoldDB" id="A0A1G8D6P9"/>
<dbReference type="OrthoDB" id="7869153at2"/>
<dbReference type="Gene3D" id="3.30.470.20">
    <property type="entry name" value="ATP-grasp fold, B domain"/>
    <property type="match status" value="1"/>
</dbReference>
<evidence type="ECO:0000256" key="1">
    <source>
        <dbReference type="PROSITE-ProRule" id="PRU00409"/>
    </source>
</evidence>
<dbReference type="PANTHER" id="PTHR21621">
    <property type="entry name" value="RIBOSOMAL PROTEIN S6 MODIFICATION PROTEIN"/>
    <property type="match status" value="1"/>
</dbReference>
<dbReference type="PANTHER" id="PTHR21621:SF0">
    <property type="entry name" value="BETA-CITRYLGLUTAMATE SYNTHASE B-RELATED"/>
    <property type="match status" value="1"/>
</dbReference>
<dbReference type="InterPro" id="IPR011761">
    <property type="entry name" value="ATP-grasp"/>
</dbReference>
<dbReference type="SUPFAM" id="SSF56059">
    <property type="entry name" value="Glutathione synthetase ATP-binding domain-like"/>
    <property type="match status" value="1"/>
</dbReference>
<name>A0A1G8D6P9_9BACI</name>
<dbReference type="Proteomes" id="UP000199017">
    <property type="component" value="Unassembled WGS sequence"/>
</dbReference>
<dbReference type="GO" id="GO:0005737">
    <property type="term" value="C:cytoplasm"/>
    <property type="evidence" value="ECO:0007669"/>
    <property type="project" value="TreeGrafter"/>
</dbReference>
<gene>
    <name evidence="3" type="ORF">SAMN05216352_101568</name>
</gene>
<dbReference type="Pfam" id="PF14398">
    <property type="entry name" value="ATPgrasp_YheCD"/>
    <property type="match status" value="1"/>
</dbReference>
<evidence type="ECO:0000313" key="4">
    <source>
        <dbReference type="Proteomes" id="UP000199017"/>
    </source>
</evidence>
<evidence type="ECO:0000259" key="2">
    <source>
        <dbReference type="PROSITE" id="PS50975"/>
    </source>
</evidence>
<dbReference type="GO" id="GO:0046872">
    <property type="term" value="F:metal ion binding"/>
    <property type="evidence" value="ECO:0007669"/>
    <property type="project" value="InterPro"/>
</dbReference>
<keyword evidence="4" id="KW-1185">Reference proteome</keyword>
<proteinExistence type="predicted"/>
<reference evidence="3 4" key="1">
    <citation type="submission" date="2016-10" db="EMBL/GenBank/DDBJ databases">
        <authorList>
            <person name="de Groot N.N."/>
        </authorList>
    </citation>
    <scope>NUCLEOTIDE SEQUENCE [LARGE SCALE GENOMIC DNA]</scope>
    <source>
        <strain evidence="4">P4B,CCM 7963,CECT 7998,DSM 25260,IBRC-M 10614,KCTC 13821</strain>
    </source>
</reference>
<evidence type="ECO:0000313" key="3">
    <source>
        <dbReference type="EMBL" id="SDH53194.1"/>
    </source>
</evidence>
<dbReference type="PROSITE" id="PS50975">
    <property type="entry name" value="ATP_GRASP"/>
    <property type="match status" value="1"/>
</dbReference>
<accession>A0A1G8D6P9</accession>
<keyword evidence="1" id="KW-0547">Nucleotide-binding</keyword>
<dbReference type="GO" id="GO:0016879">
    <property type="term" value="F:ligase activity, forming carbon-nitrogen bonds"/>
    <property type="evidence" value="ECO:0007669"/>
    <property type="project" value="TreeGrafter"/>
</dbReference>
<organism evidence="3 4">
    <name type="scientific">Alteribacillus bidgolensis</name>
    <dbReference type="NCBI Taxonomy" id="930129"/>
    <lineage>
        <taxon>Bacteria</taxon>
        <taxon>Bacillati</taxon>
        <taxon>Bacillota</taxon>
        <taxon>Bacilli</taxon>
        <taxon>Bacillales</taxon>
        <taxon>Bacillaceae</taxon>
        <taxon>Alteribacillus</taxon>
    </lineage>
</organism>
<dbReference type="STRING" id="930129.SAMN05216352_101568"/>
<dbReference type="GO" id="GO:0005524">
    <property type="term" value="F:ATP binding"/>
    <property type="evidence" value="ECO:0007669"/>
    <property type="project" value="UniProtKB-UniRule"/>
</dbReference>
<feature type="domain" description="ATP-grasp" evidence="2">
    <location>
        <begin position="20"/>
        <end position="247"/>
    </location>
</feature>
<keyword evidence="1" id="KW-0067">ATP-binding</keyword>
<protein>
    <submittedName>
        <fullName evidence="3">YheC/D like ATP-grasp</fullName>
    </submittedName>
</protein>
<dbReference type="InterPro" id="IPR026838">
    <property type="entry name" value="YheC/D"/>
</dbReference>
<sequence length="248" mass="29233">MVVKLKGRNKYKMYFALKKDEALQKHLPATLKWNRQNFINMLKKYNSVVVKPRSGRQGQRIYFVSKINSKYLVHINKTRKYFKRRTAAYNYIKKSAEKRKYIIQQEIDLATIDGKRFDFRIIVQRLTTKDDWVVNGIIARKAGAGYKVTNKRRRGIVLPLETAMEKLNAVEKKDFIVEEIKKIALAAAETLGRSFPNQKIFGVDIGMKEDGSLYIFELNRWPLIQGFKSLKDKTQYNKIRKYKRKAKK</sequence>